<proteinExistence type="predicted"/>
<evidence type="ECO:0000256" key="1">
    <source>
        <dbReference type="SAM" id="MobiDB-lite"/>
    </source>
</evidence>
<dbReference type="InterPro" id="IPR000219">
    <property type="entry name" value="DH_dom"/>
</dbReference>
<dbReference type="InterPro" id="IPR051092">
    <property type="entry name" value="FYVE_RhoGEF_PH"/>
</dbReference>
<dbReference type="GO" id="GO:0005737">
    <property type="term" value="C:cytoplasm"/>
    <property type="evidence" value="ECO:0007669"/>
    <property type="project" value="TreeGrafter"/>
</dbReference>
<dbReference type="SUPFAM" id="SSF48065">
    <property type="entry name" value="DBL homology domain (DH-domain)"/>
    <property type="match status" value="1"/>
</dbReference>
<dbReference type="Gene3D" id="1.20.900.10">
    <property type="entry name" value="Dbl homology (DH) domain"/>
    <property type="match status" value="1"/>
</dbReference>
<gene>
    <name evidence="3" type="ORF">P879_00252</name>
</gene>
<feature type="region of interest" description="Disordered" evidence="1">
    <location>
        <begin position="71"/>
        <end position="116"/>
    </location>
</feature>
<dbReference type="OrthoDB" id="245697at2759"/>
<dbReference type="PANTHER" id="PTHR12673:SF159">
    <property type="entry name" value="LD03170P"/>
    <property type="match status" value="1"/>
</dbReference>
<dbReference type="AlphaFoldDB" id="A0A8T0DWJ8"/>
<dbReference type="EMBL" id="JTDF01000096">
    <property type="protein sequence ID" value="KAF8572279.1"/>
    <property type="molecule type" value="Genomic_DNA"/>
</dbReference>
<feature type="region of interest" description="Disordered" evidence="1">
    <location>
        <begin position="1057"/>
        <end position="1081"/>
    </location>
</feature>
<evidence type="ECO:0000313" key="3">
    <source>
        <dbReference type="EMBL" id="KAF8572279.1"/>
    </source>
</evidence>
<keyword evidence="4" id="KW-1185">Reference proteome</keyword>
<feature type="region of interest" description="Disordered" evidence="1">
    <location>
        <begin position="200"/>
        <end position="225"/>
    </location>
</feature>
<sequence length="1181" mass="131476">MAKSAAKSIVDRTVDTRTIFPKSVKSDVTTANLEDSRNTQHPPNNVQHRVRVRKKHEHLVAKQLYRVERQCQTSRNKPVAGTNVCTPERDKTQFFSPTSPSDVNSSFAPTSNRSGSVLPPSVTVSGFCLSNRPVNLVGSLRKIAVDCARGRSRGDEPLPKRVMTLGKKKETMRSPMLSSIHTQLDCKSVEATLSVNQSQIQSSKNPINPATEDIKTETSSTPVGNADRSVLQSPDHIESGLLVERPPLLLLDESTWETESPHTNSLVSSALLDIDQQLSIQSPSKPQKFIRACSINQAQSNVTLLQGERISTVSPDSHSIVASQPTSVQPQLPHPVHPRFAGFGSTKEAATNKNTGIAFPQVRPSQEQAFTSKTEHIKETETAMNGVSVTNNTDKRTCSSPLLTKSELGRVRETIGRIMDELIITERSYCRSLYVFSEVVAKTVCTKSGVRLKELRLLFPRCLPDLYSVHMKMLHRMDSGLEVILKPGIRSPRSQRNTCVSLPFVALLDSLSEPSDSGNQRQASVSSPTHQPIESTFSALYKRYLSEFTVAMKTMRKLSRQSSRFRQTLKRLQQHPECDGFDFSAFLLAPVQRLPRYLLLVKQLSRQFAKLVSTSFGLVIGHSSLPINMALAQTTQIEDRLHKLLVYLDSQLATYLEKPTGLQPNGVCSSKDLQSDFAQTQTSSPDNQTKTRLIDSPNELEKTSSKGIWSQVQWDFIRNKEKRSESVVSISEVSLVGSVVNQAEVHLNSIIPKCPVLTNNPQLLLPSRSVTTPQQLLQNCHMVELDSDDCRCKQPNISVNAHDDDRTVEFQAHCPPAAIHSTLEQHENNQPSSPELESLILQPLCNTASLSIPCSTDSNTQTSPQVAWSKPLIDPLSNNFCNACKVTLLAQTSDAVNREQSSVFNQMATQDPTSRCPIATNVQRHKSEPSGFSTLSKGRLSGHDEHILSEEQVYFSTTQLTSSRWDSNDPMHSCTSPHTGVTSTANVQRALSDPCKVHLKKDEMQSENHLRPRRDRTSQLERTKSVAVAYRPEGQKSSSGKTGSLWKISLRNLFRRKTDAENSRKKMSANHPSKNEELSNGDCERFSCFNNPSIQNVHPTTPIQTMDEVDASCLVQKRRTFEFLPECNTYRNPPLAFVRSRYPLQTKPTSVIEQDLDMAAKNINTNQEVFLDETGNPCFEI</sequence>
<evidence type="ECO:0000313" key="4">
    <source>
        <dbReference type="Proteomes" id="UP000699462"/>
    </source>
</evidence>
<comment type="caution">
    <text evidence="3">The sequence shown here is derived from an EMBL/GenBank/DDBJ whole genome shotgun (WGS) entry which is preliminary data.</text>
</comment>
<dbReference type="InterPro" id="IPR035899">
    <property type="entry name" value="DBL_dom_sf"/>
</dbReference>
<feature type="region of interest" description="Disordered" evidence="1">
    <location>
        <begin position="29"/>
        <end position="51"/>
    </location>
</feature>
<feature type="compositionally biased region" description="Polar residues" evidence="1">
    <location>
        <begin position="93"/>
        <end position="115"/>
    </location>
</feature>
<feature type="domain" description="DH" evidence="2">
    <location>
        <begin position="414"/>
        <end position="644"/>
    </location>
</feature>
<evidence type="ECO:0000259" key="2">
    <source>
        <dbReference type="PROSITE" id="PS50010"/>
    </source>
</evidence>
<accession>A0A8T0DWJ8</accession>
<dbReference type="GO" id="GO:0005085">
    <property type="term" value="F:guanyl-nucleotide exchange factor activity"/>
    <property type="evidence" value="ECO:0007669"/>
    <property type="project" value="InterPro"/>
</dbReference>
<name>A0A8T0DWJ8_9TREM</name>
<dbReference type="SMART" id="SM00325">
    <property type="entry name" value="RhoGEF"/>
    <property type="match status" value="1"/>
</dbReference>
<feature type="compositionally biased region" description="Polar residues" evidence="1">
    <location>
        <begin position="29"/>
        <end position="47"/>
    </location>
</feature>
<reference evidence="3 4" key="1">
    <citation type="submission" date="2019-07" db="EMBL/GenBank/DDBJ databases">
        <title>Annotation for the trematode Paragonimus westermani.</title>
        <authorList>
            <person name="Choi Y.-J."/>
        </authorList>
    </citation>
    <scope>NUCLEOTIDE SEQUENCE [LARGE SCALE GENOMIC DNA]</scope>
    <source>
        <strain evidence="3">180907_Pwestermani</strain>
    </source>
</reference>
<dbReference type="PANTHER" id="PTHR12673">
    <property type="entry name" value="FACIOGENITAL DYSPLASIA PROTEIN"/>
    <property type="match status" value="1"/>
</dbReference>
<dbReference type="Proteomes" id="UP000699462">
    <property type="component" value="Unassembled WGS sequence"/>
</dbReference>
<feature type="compositionally biased region" description="Basic and acidic residues" evidence="1">
    <location>
        <begin position="1002"/>
        <end position="1024"/>
    </location>
</feature>
<feature type="region of interest" description="Disordered" evidence="1">
    <location>
        <begin position="1002"/>
        <end position="1026"/>
    </location>
</feature>
<dbReference type="Pfam" id="PF00621">
    <property type="entry name" value="RhoGEF"/>
    <property type="match status" value="1"/>
</dbReference>
<protein>
    <recommendedName>
        <fullName evidence="2">DH domain-containing protein</fullName>
    </recommendedName>
</protein>
<organism evidence="3 4">
    <name type="scientific">Paragonimus westermani</name>
    <dbReference type="NCBI Taxonomy" id="34504"/>
    <lineage>
        <taxon>Eukaryota</taxon>
        <taxon>Metazoa</taxon>
        <taxon>Spiralia</taxon>
        <taxon>Lophotrochozoa</taxon>
        <taxon>Platyhelminthes</taxon>
        <taxon>Trematoda</taxon>
        <taxon>Digenea</taxon>
        <taxon>Plagiorchiida</taxon>
        <taxon>Troglotremata</taxon>
        <taxon>Troglotrematidae</taxon>
        <taxon>Paragonimus</taxon>
    </lineage>
</organism>
<dbReference type="PROSITE" id="PS50010">
    <property type="entry name" value="DH_2"/>
    <property type="match status" value="1"/>
</dbReference>